<evidence type="ECO:0000259" key="2">
    <source>
        <dbReference type="Pfam" id="PF08241"/>
    </source>
</evidence>
<dbReference type="GO" id="GO:0008757">
    <property type="term" value="F:S-adenosylmethionine-dependent methyltransferase activity"/>
    <property type="evidence" value="ECO:0007669"/>
    <property type="project" value="InterPro"/>
</dbReference>
<gene>
    <name evidence="3" type="ORF">HD597_002019</name>
</gene>
<evidence type="ECO:0000256" key="1">
    <source>
        <dbReference type="SAM" id="MobiDB-lite"/>
    </source>
</evidence>
<sequence length="308" mass="33655">MSEQETSEHNTAEPRARERDGVRPRTLDGDDVRPRTPDRDDVQRRTWATGDYRSVGARFLLAAELLCEAARLRAGEEHLDVATGTGNTALAAARRSARVTAIDLVPDLLAHATRRAEAEGLTIDFRQGDAEALPVPDASYDLVTSTFGVMFARDQERAAAELLRVTKPGGRIALACWTPSGYMGRMLALNTKYVSPAPGTRPESRWGTTDGLRELFGPGAAVEAGTRELWWRFSSPEEHVRAWCATYGPTVMTLESLDASGRESLVADLTELVHELNTGGETLLMPLEYLEIVIRPEPGAAGGRVTER</sequence>
<dbReference type="PANTHER" id="PTHR43591:SF24">
    <property type="entry name" value="2-METHOXY-6-POLYPRENYL-1,4-BENZOQUINOL METHYLASE, MITOCHONDRIAL"/>
    <property type="match status" value="1"/>
</dbReference>
<evidence type="ECO:0000313" key="3">
    <source>
        <dbReference type="EMBL" id="MCP2354999.1"/>
    </source>
</evidence>
<feature type="domain" description="Methyltransferase type 11" evidence="2">
    <location>
        <begin position="79"/>
        <end position="173"/>
    </location>
</feature>
<dbReference type="InterPro" id="IPR013216">
    <property type="entry name" value="Methyltransf_11"/>
</dbReference>
<organism evidence="3 4">
    <name type="scientific">Nonomuraea thailandensis</name>
    <dbReference type="NCBI Taxonomy" id="1188745"/>
    <lineage>
        <taxon>Bacteria</taxon>
        <taxon>Bacillati</taxon>
        <taxon>Actinomycetota</taxon>
        <taxon>Actinomycetes</taxon>
        <taxon>Streptosporangiales</taxon>
        <taxon>Streptosporangiaceae</taxon>
        <taxon>Nonomuraea</taxon>
    </lineage>
</organism>
<evidence type="ECO:0000313" key="4">
    <source>
        <dbReference type="Proteomes" id="UP001139648"/>
    </source>
</evidence>
<accession>A0A9X2K095</accession>
<proteinExistence type="predicted"/>
<dbReference type="InterPro" id="IPR029063">
    <property type="entry name" value="SAM-dependent_MTases_sf"/>
</dbReference>
<dbReference type="PANTHER" id="PTHR43591">
    <property type="entry name" value="METHYLTRANSFERASE"/>
    <property type="match status" value="1"/>
</dbReference>
<keyword evidence="4" id="KW-1185">Reference proteome</keyword>
<dbReference type="CDD" id="cd02440">
    <property type="entry name" value="AdoMet_MTases"/>
    <property type="match status" value="1"/>
</dbReference>
<dbReference type="RefSeq" id="WP_253741683.1">
    <property type="nucleotide sequence ID" value="NZ_BAABKA010000056.1"/>
</dbReference>
<reference evidence="3" key="1">
    <citation type="submission" date="2022-06" db="EMBL/GenBank/DDBJ databases">
        <title>Sequencing the genomes of 1000 actinobacteria strains.</title>
        <authorList>
            <person name="Klenk H.-P."/>
        </authorList>
    </citation>
    <scope>NUCLEOTIDE SEQUENCE</scope>
    <source>
        <strain evidence="3">DSM 46694</strain>
    </source>
</reference>
<comment type="caution">
    <text evidence="3">The sequence shown here is derived from an EMBL/GenBank/DDBJ whole genome shotgun (WGS) entry which is preliminary data.</text>
</comment>
<keyword evidence="3" id="KW-0808">Transferase</keyword>
<dbReference type="EMBL" id="JAMZEB010000002">
    <property type="protein sequence ID" value="MCP2354999.1"/>
    <property type="molecule type" value="Genomic_DNA"/>
</dbReference>
<dbReference type="Gene3D" id="3.40.50.150">
    <property type="entry name" value="Vaccinia Virus protein VP39"/>
    <property type="match status" value="1"/>
</dbReference>
<feature type="region of interest" description="Disordered" evidence="1">
    <location>
        <begin position="1"/>
        <end position="43"/>
    </location>
</feature>
<protein>
    <submittedName>
        <fullName evidence="3">SAM-dependent methyltransferase</fullName>
    </submittedName>
</protein>
<dbReference type="Pfam" id="PF08241">
    <property type="entry name" value="Methyltransf_11"/>
    <property type="match status" value="1"/>
</dbReference>
<dbReference type="AlphaFoldDB" id="A0A9X2K095"/>
<dbReference type="Proteomes" id="UP001139648">
    <property type="component" value="Unassembled WGS sequence"/>
</dbReference>
<keyword evidence="3" id="KW-0489">Methyltransferase</keyword>
<name>A0A9X2K095_9ACTN</name>
<dbReference type="SUPFAM" id="SSF53335">
    <property type="entry name" value="S-adenosyl-L-methionine-dependent methyltransferases"/>
    <property type="match status" value="1"/>
</dbReference>
<dbReference type="GO" id="GO:0032259">
    <property type="term" value="P:methylation"/>
    <property type="evidence" value="ECO:0007669"/>
    <property type="project" value="UniProtKB-KW"/>
</dbReference>